<comment type="cofactor">
    <cofactor evidence="1">
        <name>Ca(2+)</name>
        <dbReference type="ChEBI" id="CHEBI:29108"/>
    </cofactor>
</comment>
<feature type="transmembrane region" description="Helical" evidence="7">
    <location>
        <begin position="32"/>
        <end position="52"/>
    </location>
</feature>
<comment type="caution">
    <text evidence="9">The sequence shown here is derived from an EMBL/GenBank/DDBJ whole genome shotgun (WGS) entry which is preliminary data.</text>
</comment>
<evidence type="ECO:0000256" key="5">
    <source>
        <dbReference type="ARBA" id="ARBA00022837"/>
    </source>
</evidence>
<dbReference type="InterPro" id="IPR047115">
    <property type="entry name" value="ARSB"/>
</dbReference>
<keyword evidence="7" id="KW-0812">Transmembrane</keyword>
<evidence type="ECO:0000256" key="1">
    <source>
        <dbReference type="ARBA" id="ARBA00001913"/>
    </source>
</evidence>
<proteinExistence type="inferred from homology"/>
<keyword evidence="6" id="KW-0325">Glycoprotein</keyword>
<keyword evidence="5" id="KW-0106">Calcium</keyword>
<comment type="similarity">
    <text evidence="2">Belongs to the sulfatase family.</text>
</comment>
<evidence type="ECO:0000256" key="7">
    <source>
        <dbReference type="SAM" id="Phobius"/>
    </source>
</evidence>
<feature type="domain" description="Sulfatase N-terminal" evidence="8">
    <location>
        <begin position="54"/>
        <end position="362"/>
    </location>
</feature>
<dbReference type="PROSITE" id="PS00149">
    <property type="entry name" value="SULFATASE_2"/>
    <property type="match status" value="1"/>
</dbReference>
<dbReference type="InterPro" id="IPR024607">
    <property type="entry name" value="Sulfatase_CS"/>
</dbReference>
<dbReference type="Proteomes" id="UP001159405">
    <property type="component" value="Unassembled WGS sequence"/>
</dbReference>
<evidence type="ECO:0000259" key="8">
    <source>
        <dbReference type="Pfam" id="PF00884"/>
    </source>
</evidence>
<dbReference type="PANTHER" id="PTHR10342">
    <property type="entry name" value="ARYLSULFATASE"/>
    <property type="match status" value="1"/>
</dbReference>
<dbReference type="Gene3D" id="3.40.720.10">
    <property type="entry name" value="Alkaline Phosphatase, subunit A"/>
    <property type="match status" value="1"/>
</dbReference>
<reference evidence="9 10" key="1">
    <citation type="submission" date="2022-05" db="EMBL/GenBank/DDBJ databases">
        <authorList>
            <consortium name="Genoscope - CEA"/>
            <person name="William W."/>
        </authorList>
    </citation>
    <scope>NUCLEOTIDE SEQUENCE [LARGE SCALE GENOMIC DNA]</scope>
</reference>
<protein>
    <recommendedName>
        <fullName evidence="8">Sulfatase N-terminal domain-containing protein</fullName>
    </recommendedName>
</protein>
<evidence type="ECO:0000313" key="10">
    <source>
        <dbReference type="Proteomes" id="UP001159405"/>
    </source>
</evidence>
<name>A0ABN8NT55_9CNID</name>
<keyword evidence="7" id="KW-1133">Transmembrane helix</keyword>
<gene>
    <name evidence="9" type="ORF">PLOB_00026137</name>
</gene>
<evidence type="ECO:0000256" key="2">
    <source>
        <dbReference type="ARBA" id="ARBA00008779"/>
    </source>
</evidence>
<keyword evidence="3" id="KW-0479">Metal-binding</keyword>
<dbReference type="EMBL" id="CALNXK010000031">
    <property type="protein sequence ID" value="CAH3117561.1"/>
    <property type="molecule type" value="Genomic_DNA"/>
</dbReference>
<dbReference type="InterPro" id="IPR000917">
    <property type="entry name" value="Sulfatase_N"/>
</dbReference>
<evidence type="ECO:0000313" key="9">
    <source>
        <dbReference type="EMBL" id="CAH3117561.1"/>
    </source>
</evidence>
<evidence type="ECO:0000256" key="4">
    <source>
        <dbReference type="ARBA" id="ARBA00022801"/>
    </source>
</evidence>
<evidence type="ECO:0000256" key="3">
    <source>
        <dbReference type="ARBA" id="ARBA00022723"/>
    </source>
</evidence>
<dbReference type="InterPro" id="IPR017850">
    <property type="entry name" value="Alkaline_phosphatase_core_sf"/>
</dbReference>
<dbReference type="Pfam" id="PF00884">
    <property type="entry name" value="Sulfatase"/>
    <property type="match status" value="1"/>
</dbReference>
<keyword evidence="4" id="KW-0378">Hydrolase</keyword>
<evidence type="ECO:0000256" key="6">
    <source>
        <dbReference type="ARBA" id="ARBA00023180"/>
    </source>
</evidence>
<keyword evidence="10" id="KW-1185">Reference proteome</keyword>
<dbReference type="SUPFAM" id="SSF53649">
    <property type="entry name" value="Alkaline phosphatase-like"/>
    <property type="match status" value="1"/>
</dbReference>
<dbReference type="CDD" id="cd16029">
    <property type="entry name" value="4-S"/>
    <property type="match status" value="1"/>
</dbReference>
<organism evidence="9 10">
    <name type="scientific">Porites lobata</name>
    <dbReference type="NCBI Taxonomy" id="104759"/>
    <lineage>
        <taxon>Eukaryota</taxon>
        <taxon>Metazoa</taxon>
        <taxon>Cnidaria</taxon>
        <taxon>Anthozoa</taxon>
        <taxon>Hexacorallia</taxon>
        <taxon>Scleractinia</taxon>
        <taxon>Fungiina</taxon>
        <taxon>Poritidae</taxon>
        <taxon>Porites</taxon>
    </lineage>
</organism>
<accession>A0ABN8NT55</accession>
<sequence>MGILGNRTSFVDTSLRKQREEEEGYKMRSKHFLILALLFSSFSLFVLQVIAFPPHVLLIVLDDLGWSDVRFHGSQINTPNMDKFASEGVILDNYYVQPICSPTRGALLTGMYPIHTGFQHGVIRPTEPYGLPLNIPILPQKLKEAGYSTHIVGKWHLGFFSWPYTPLHRGFDSFYGMYLGAGDHYSHMRSGILDLHDNKSPVKNKDGVYSMNLFAEQAQRVILSHNASKPLFLYLPFQSVHGPLQVPKEYKKNYRKIADKKRRIYAGMVENADEAIGNITQTMKTAGLWNNTLLIVTTDNGGTPSVGGYNWPLRGKKGSLWEGGVRGVGFVHGKMLQRTGVRCKELIHVTDWYPTLLHLAGIEKNSNSSALDGFNIWPTISEGVPSERSEILHNIDGGSAAIRVGDMKLLLNVGNQQWYKPPELSSGRRKTKKKSRVKIKVALYNITADPNERQDLSRKLPDVVETLRKRVRYYKKGEMPSGKKRPDPKAMKVARKNGFWGPWID</sequence>
<dbReference type="PANTHER" id="PTHR10342:SF274">
    <property type="entry name" value="ARYLSULFATASE B"/>
    <property type="match status" value="1"/>
</dbReference>
<dbReference type="PROSITE" id="PS00523">
    <property type="entry name" value="SULFATASE_1"/>
    <property type="match status" value="1"/>
</dbReference>
<dbReference type="Gene3D" id="3.30.1120.10">
    <property type="match status" value="1"/>
</dbReference>
<keyword evidence="7" id="KW-0472">Membrane</keyword>